<evidence type="ECO:0000256" key="1">
    <source>
        <dbReference type="SAM" id="MobiDB-lite"/>
    </source>
</evidence>
<protein>
    <submittedName>
        <fullName evidence="2">Uncharacterized protein</fullName>
    </submittedName>
</protein>
<gene>
    <name evidence="2" type="ORF">GTO91_10110</name>
</gene>
<sequence length="80" mass="8993">MAFFERWLDPMLQRVIEGPAPKDFVDGSEGSSEDSSLEIFRFLDRVCDTFSGFDVPSDVQQMLDDDPRDSDASVQAVTDL</sequence>
<accession>A0A845L4D6</accession>
<feature type="region of interest" description="Disordered" evidence="1">
    <location>
        <begin position="58"/>
        <end position="80"/>
    </location>
</feature>
<dbReference type="OrthoDB" id="2084408at2"/>
<dbReference type="RefSeq" id="WP_161258590.1">
    <property type="nucleotide sequence ID" value="NZ_WXEY01000009.1"/>
</dbReference>
<reference evidence="2 3" key="1">
    <citation type="submission" date="2020-01" db="EMBL/GenBank/DDBJ databases">
        <title>Whole-genome sequence of Heliobacterium undosum DSM 13378.</title>
        <authorList>
            <person name="Kyndt J.A."/>
            <person name="Meyer T.E."/>
        </authorList>
    </citation>
    <scope>NUCLEOTIDE SEQUENCE [LARGE SCALE GENOMIC DNA]</scope>
    <source>
        <strain evidence="2 3">DSM 13378</strain>
    </source>
</reference>
<name>A0A845L4D6_9FIRM</name>
<organism evidence="2 3">
    <name type="scientific">Heliomicrobium undosum</name>
    <dbReference type="NCBI Taxonomy" id="121734"/>
    <lineage>
        <taxon>Bacteria</taxon>
        <taxon>Bacillati</taxon>
        <taxon>Bacillota</taxon>
        <taxon>Clostridia</taxon>
        <taxon>Eubacteriales</taxon>
        <taxon>Heliobacteriaceae</taxon>
        <taxon>Heliomicrobium</taxon>
    </lineage>
</organism>
<proteinExistence type="predicted"/>
<comment type="caution">
    <text evidence="2">The sequence shown here is derived from an EMBL/GenBank/DDBJ whole genome shotgun (WGS) entry which is preliminary data.</text>
</comment>
<dbReference type="EMBL" id="WXEY01000009">
    <property type="protein sequence ID" value="MZP30059.1"/>
    <property type="molecule type" value="Genomic_DNA"/>
</dbReference>
<dbReference type="Proteomes" id="UP000463470">
    <property type="component" value="Unassembled WGS sequence"/>
</dbReference>
<evidence type="ECO:0000313" key="3">
    <source>
        <dbReference type="Proteomes" id="UP000463470"/>
    </source>
</evidence>
<evidence type="ECO:0000313" key="2">
    <source>
        <dbReference type="EMBL" id="MZP30059.1"/>
    </source>
</evidence>
<keyword evidence="3" id="KW-1185">Reference proteome</keyword>
<dbReference type="AlphaFoldDB" id="A0A845L4D6"/>